<proteinExistence type="predicted"/>
<keyword evidence="3" id="KW-1185">Reference proteome</keyword>
<dbReference type="RefSeq" id="WP_098738593.1">
    <property type="nucleotide sequence ID" value="NZ_PDKW01000042.1"/>
</dbReference>
<feature type="region of interest" description="Disordered" evidence="1">
    <location>
        <begin position="61"/>
        <end position="140"/>
    </location>
</feature>
<evidence type="ECO:0000256" key="1">
    <source>
        <dbReference type="SAM" id="MobiDB-lite"/>
    </source>
</evidence>
<gene>
    <name evidence="2" type="ORF">CRT60_21750</name>
</gene>
<dbReference type="OrthoDB" id="10010718at2"/>
<dbReference type="Proteomes" id="UP000225379">
    <property type="component" value="Unassembled WGS sequence"/>
</dbReference>
<protein>
    <submittedName>
        <fullName evidence="2">Uncharacterized protein</fullName>
    </submittedName>
</protein>
<dbReference type="AlphaFoldDB" id="A0A2B8BDT7"/>
<sequence length="347" mass="37637">MVGLLSAIGGAVAGIGQGLTAQAEEDGKAKREARLMELQHGYRMQEQGAQNDFTMRRDATQNQYQTDRDARQNDFQTQRDERQHGYRIGEIGAQGASTQANTRLSNDLQSRREEQSRAWDRERLGITGDQQSQRDERQHGYKLEEIEKTADAKARGKDDGDLTPADQRELNLARQSNINPITKQVDWLATYRQLKGAGRDDLAQRLVAGEGGAVTDAIRKEAQKRAEAEADGRAGWFSTDSSDFKDDGGDRSAFIKRRTSELVQQEMGGGTERVGGARPTPSAASASSSSAAPPAAQGEASSLAKPPAGKGTQAEPFTASSQADIEWFKTSAPKGAVIIVNGKPFTK</sequence>
<accession>A0A2B8BDT7</accession>
<feature type="compositionally biased region" description="Basic and acidic residues" evidence="1">
    <location>
        <begin position="66"/>
        <end position="84"/>
    </location>
</feature>
<reference evidence="3" key="1">
    <citation type="submission" date="2017-10" db="EMBL/GenBank/DDBJ databases">
        <authorList>
            <person name="Kravchenko I.K."/>
            <person name="Grouzdev D.S."/>
        </authorList>
    </citation>
    <scope>NUCLEOTIDE SEQUENCE [LARGE SCALE GENOMIC DNA]</scope>
    <source>
        <strain evidence="3">B2</strain>
    </source>
</reference>
<evidence type="ECO:0000313" key="2">
    <source>
        <dbReference type="EMBL" id="PGH55879.1"/>
    </source>
</evidence>
<name>A0A2B8BDT7_9PROT</name>
<organism evidence="2 3">
    <name type="scientific">Azospirillum palustre</name>
    <dbReference type="NCBI Taxonomy" id="2044885"/>
    <lineage>
        <taxon>Bacteria</taxon>
        <taxon>Pseudomonadati</taxon>
        <taxon>Pseudomonadota</taxon>
        <taxon>Alphaproteobacteria</taxon>
        <taxon>Rhodospirillales</taxon>
        <taxon>Azospirillaceae</taxon>
        <taxon>Azospirillum</taxon>
    </lineage>
</organism>
<feature type="compositionally biased region" description="Low complexity" evidence="1">
    <location>
        <begin position="281"/>
        <end position="302"/>
    </location>
</feature>
<comment type="caution">
    <text evidence="2">The sequence shown here is derived from an EMBL/GenBank/DDBJ whole genome shotgun (WGS) entry which is preliminary data.</text>
</comment>
<feature type="compositionally biased region" description="Polar residues" evidence="1">
    <location>
        <begin position="95"/>
        <end position="108"/>
    </location>
</feature>
<feature type="compositionally biased region" description="Basic and acidic residues" evidence="1">
    <location>
        <begin position="109"/>
        <end position="124"/>
    </location>
</feature>
<dbReference type="EMBL" id="PDKW01000042">
    <property type="protein sequence ID" value="PGH55879.1"/>
    <property type="molecule type" value="Genomic_DNA"/>
</dbReference>
<feature type="region of interest" description="Disordered" evidence="1">
    <location>
        <begin position="226"/>
        <end position="321"/>
    </location>
</feature>
<evidence type="ECO:0000313" key="3">
    <source>
        <dbReference type="Proteomes" id="UP000225379"/>
    </source>
</evidence>